<dbReference type="Gene3D" id="2.30.110.10">
    <property type="entry name" value="Electron Transport, Fmn-binding Protein, Chain A"/>
    <property type="match status" value="1"/>
</dbReference>
<comment type="caution">
    <text evidence="3">The sequence shown here is derived from an EMBL/GenBank/DDBJ whole genome shotgun (WGS) entry which is preliminary data.</text>
</comment>
<evidence type="ECO:0000313" key="4">
    <source>
        <dbReference type="Proteomes" id="UP000377595"/>
    </source>
</evidence>
<dbReference type="PANTHER" id="PTHR35176">
    <property type="entry name" value="HEME OXYGENASE HI_0854-RELATED"/>
    <property type="match status" value="1"/>
</dbReference>
<dbReference type="InterPro" id="IPR011576">
    <property type="entry name" value="Pyridox_Oxase_N"/>
</dbReference>
<dbReference type="SUPFAM" id="SSF50475">
    <property type="entry name" value="FMN-binding split barrel"/>
    <property type="match status" value="1"/>
</dbReference>
<reference evidence="3 4" key="1">
    <citation type="submission" date="2019-10" db="EMBL/GenBank/DDBJ databases">
        <title>Whole genome shotgun sequence of Acrocarpospora pleiomorpha NBRC 16267.</title>
        <authorList>
            <person name="Ichikawa N."/>
            <person name="Kimura A."/>
            <person name="Kitahashi Y."/>
            <person name="Komaki H."/>
            <person name="Oguchi A."/>
        </authorList>
    </citation>
    <scope>NUCLEOTIDE SEQUENCE [LARGE SCALE GENOMIC DNA]</scope>
    <source>
        <strain evidence="3 4">NBRC 16267</strain>
    </source>
</reference>
<name>A0A5M3XLE4_9ACTN</name>
<evidence type="ECO:0000313" key="3">
    <source>
        <dbReference type="EMBL" id="GES22064.1"/>
    </source>
</evidence>
<dbReference type="PANTHER" id="PTHR35176:SF2">
    <property type="entry name" value="F420H(2)-DEPENDENT REDUCTASE RV1155"/>
    <property type="match status" value="1"/>
</dbReference>
<keyword evidence="4" id="KW-1185">Reference proteome</keyword>
<dbReference type="InterPro" id="IPR012349">
    <property type="entry name" value="Split_barrel_FMN-bd"/>
</dbReference>
<gene>
    <name evidence="3" type="ORF">Aple_049610</name>
</gene>
<evidence type="ECO:0000259" key="2">
    <source>
        <dbReference type="Pfam" id="PF01243"/>
    </source>
</evidence>
<organism evidence="3 4">
    <name type="scientific">Acrocarpospora pleiomorpha</name>
    <dbReference type="NCBI Taxonomy" id="90975"/>
    <lineage>
        <taxon>Bacteria</taxon>
        <taxon>Bacillati</taxon>
        <taxon>Actinomycetota</taxon>
        <taxon>Actinomycetes</taxon>
        <taxon>Streptosporangiales</taxon>
        <taxon>Streptosporangiaceae</taxon>
        <taxon>Acrocarpospora</taxon>
    </lineage>
</organism>
<evidence type="ECO:0000256" key="1">
    <source>
        <dbReference type="ARBA" id="ARBA00023002"/>
    </source>
</evidence>
<dbReference type="AlphaFoldDB" id="A0A5M3XLE4"/>
<dbReference type="Pfam" id="PF01243">
    <property type="entry name" value="PNPOx_N"/>
    <property type="match status" value="1"/>
</dbReference>
<keyword evidence="1" id="KW-0560">Oxidoreductase</keyword>
<dbReference type="GO" id="GO:0070967">
    <property type="term" value="F:coenzyme F420 binding"/>
    <property type="evidence" value="ECO:0007669"/>
    <property type="project" value="TreeGrafter"/>
</dbReference>
<dbReference type="EMBL" id="BLAF01000028">
    <property type="protein sequence ID" value="GES22064.1"/>
    <property type="molecule type" value="Genomic_DNA"/>
</dbReference>
<accession>A0A5M3XLE4</accession>
<dbReference type="NCBIfam" id="TIGR03618">
    <property type="entry name" value="Rv1155_F420"/>
    <property type="match status" value="1"/>
</dbReference>
<dbReference type="InterPro" id="IPR019920">
    <property type="entry name" value="F420-binding_dom_put"/>
</dbReference>
<dbReference type="InterPro" id="IPR052019">
    <property type="entry name" value="F420H2_bilvrd_red/Heme_oxyg"/>
</dbReference>
<dbReference type="Proteomes" id="UP000377595">
    <property type="component" value="Unassembled WGS sequence"/>
</dbReference>
<feature type="domain" description="Pyridoxamine 5'-phosphate oxidase N-terminal" evidence="2">
    <location>
        <begin position="9"/>
        <end position="133"/>
    </location>
</feature>
<sequence length="140" mass="15864">MMDGMDAAKALEFVRANHRAVMMTWHADGRPQMSPVTVGVDAEGHVVISTRETAVKTRNVRKNPQVFLTVMSDQFYGPWVQIEGTADVLSLPDAMEPLVTYYRDISGEHPDWDDYRAAMERDRRVLIRVRITKAGPDFQG</sequence>
<dbReference type="GO" id="GO:0005829">
    <property type="term" value="C:cytosol"/>
    <property type="evidence" value="ECO:0007669"/>
    <property type="project" value="TreeGrafter"/>
</dbReference>
<dbReference type="GO" id="GO:0016627">
    <property type="term" value="F:oxidoreductase activity, acting on the CH-CH group of donors"/>
    <property type="evidence" value="ECO:0007669"/>
    <property type="project" value="TreeGrafter"/>
</dbReference>
<proteinExistence type="predicted"/>
<protein>
    <submittedName>
        <fullName evidence="3">PPOX class F420-dependent enzyme</fullName>
    </submittedName>
</protein>